<organism evidence="2 3">
    <name type="scientific">Breznakia blatticola</name>
    <dbReference type="NCBI Taxonomy" id="1754012"/>
    <lineage>
        <taxon>Bacteria</taxon>
        <taxon>Bacillati</taxon>
        <taxon>Bacillota</taxon>
        <taxon>Erysipelotrichia</taxon>
        <taxon>Erysipelotrichales</taxon>
        <taxon>Erysipelotrichaceae</taxon>
        <taxon>Breznakia</taxon>
    </lineage>
</organism>
<dbReference type="PANTHER" id="PTHR30041:SF8">
    <property type="entry name" value="PROTEIN YFFB"/>
    <property type="match status" value="1"/>
</dbReference>
<dbReference type="InterPro" id="IPR006660">
    <property type="entry name" value="Arsenate_reductase-like"/>
</dbReference>
<dbReference type="Gene3D" id="3.40.30.10">
    <property type="entry name" value="Glutaredoxin"/>
    <property type="match status" value="1"/>
</dbReference>
<dbReference type="SUPFAM" id="SSF52833">
    <property type="entry name" value="Thioredoxin-like"/>
    <property type="match status" value="1"/>
</dbReference>
<protein>
    <submittedName>
        <fullName evidence="2">Arsenate reductase</fullName>
    </submittedName>
</protein>
<reference evidence="2 3" key="1">
    <citation type="submission" date="2019-03" db="EMBL/GenBank/DDBJ databases">
        <title>Genomic Encyclopedia of Type Strains, Phase IV (KMG-IV): sequencing the most valuable type-strain genomes for metagenomic binning, comparative biology and taxonomic classification.</title>
        <authorList>
            <person name="Goeker M."/>
        </authorList>
    </citation>
    <scope>NUCLEOTIDE SEQUENCE [LARGE SCALE GENOMIC DNA]</scope>
    <source>
        <strain evidence="2 3">DSM 28867</strain>
    </source>
</reference>
<keyword evidence="3" id="KW-1185">Reference proteome</keyword>
<comment type="similarity">
    <text evidence="1">Belongs to the ArsC family.</text>
</comment>
<dbReference type="PROSITE" id="PS51353">
    <property type="entry name" value="ARSC"/>
    <property type="match status" value="1"/>
</dbReference>
<evidence type="ECO:0000313" key="2">
    <source>
        <dbReference type="EMBL" id="TDW19920.1"/>
    </source>
</evidence>
<dbReference type="EMBL" id="SODD01000016">
    <property type="protein sequence ID" value="TDW19920.1"/>
    <property type="molecule type" value="Genomic_DNA"/>
</dbReference>
<comment type="caution">
    <text evidence="2">The sequence shown here is derived from an EMBL/GenBank/DDBJ whole genome shotgun (WGS) entry which is preliminary data.</text>
</comment>
<evidence type="ECO:0000256" key="1">
    <source>
        <dbReference type="PROSITE-ProRule" id="PRU01282"/>
    </source>
</evidence>
<dbReference type="PANTHER" id="PTHR30041">
    <property type="entry name" value="ARSENATE REDUCTASE"/>
    <property type="match status" value="1"/>
</dbReference>
<accession>A0A4R7ZW83</accession>
<dbReference type="Proteomes" id="UP000294743">
    <property type="component" value="Unassembled WGS sequence"/>
</dbReference>
<sequence>MILLMGYQRCSTCQKAKRFLEMNNVQFKTRDIVAEKLTEEELRKLYEMSNVSLQSFWNTSGGVYRQMRIKDTIHSMSEDEQIKLLASNGMLVKRPILMVNDQVTVGFKEATYLDMIRQA</sequence>
<dbReference type="InterPro" id="IPR006504">
    <property type="entry name" value="Tscrpt_reg_Spx/MgsR"/>
</dbReference>
<dbReference type="RefSeq" id="WP_134169413.1">
    <property type="nucleotide sequence ID" value="NZ_SODD01000016.1"/>
</dbReference>
<dbReference type="InterPro" id="IPR036249">
    <property type="entry name" value="Thioredoxin-like_sf"/>
</dbReference>
<dbReference type="OrthoDB" id="9794155at2"/>
<dbReference type="Pfam" id="PF03960">
    <property type="entry name" value="ArsC"/>
    <property type="match status" value="1"/>
</dbReference>
<dbReference type="NCBIfam" id="TIGR01617">
    <property type="entry name" value="arsC_related"/>
    <property type="match status" value="1"/>
</dbReference>
<dbReference type="AlphaFoldDB" id="A0A4R7ZW83"/>
<gene>
    <name evidence="2" type="ORF">EDD63_11616</name>
</gene>
<evidence type="ECO:0000313" key="3">
    <source>
        <dbReference type="Proteomes" id="UP000294743"/>
    </source>
</evidence>
<proteinExistence type="inferred from homology"/>
<name>A0A4R7ZW83_9FIRM</name>